<feature type="transmembrane region" description="Helical" evidence="7">
    <location>
        <begin position="136"/>
        <end position="155"/>
    </location>
</feature>
<feature type="compositionally biased region" description="Low complexity" evidence="6">
    <location>
        <begin position="12"/>
        <end position="53"/>
    </location>
</feature>
<dbReference type="PANTHER" id="PTHR23501">
    <property type="entry name" value="MAJOR FACILITATOR SUPERFAMILY"/>
    <property type="match status" value="1"/>
</dbReference>
<proteinExistence type="predicted"/>
<organism evidence="9 10">
    <name type="scientific">Remersonia thermophila</name>
    <dbReference type="NCBI Taxonomy" id="72144"/>
    <lineage>
        <taxon>Eukaryota</taxon>
        <taxon>Fungi</taxon>
        <taxon>Dikarya</taxon>
        <taxon>Ascomycota</taxon>
        <taxon>Pezizomycotina</taxon>
        <taxon>Sordariomycetes</taxon>
        <taxon>Sordariomycetidae</taxon>
        <taxon>Sordariales</taxon>
        <taxon>Sordariales incertae sedis</taxon>
        <taxon>Remersonia</taxon>
    </lineage>
</organism>
<evidence type="ECO:0000313" key="9">
    <source>
        <dbReference type="EMBL" id="KAL2266489.1"/>
    </source>
</evidence>
<feature type="transmembrane region" description="Helical" evidence="7">
    <location>
        <begin position="192"/>
        <end position="212"/>
    </location>
</feature>
<protein>
    <recommendedName>
        <fullName evidence="8">Major facilitator superfamily (MFS) profile domain-containing protein</fullName>
    </recommendedName>
</protein>
<evidence type="ECO:0000256" key="6">
    <source>
        <dbReference type="SAM" id="MobiDB-lite"/>
    </source>
</evidence>
<gene>
    <name evidence="9" type="ORF">VTJ83DRAFT_5841</name>
</gene>
<dbReference type="RefSeq" id="XP_070865216.1">
    <property type="nucleotide sequence ID" value="XM_071012486.1"/>
</dbReference>
<dbReference type="InterPro" id="IPR036259">
    <property type="entry name" value="MFS_trans_sf"/>
</dbReference>
<dbReference type="SUPFAM" id="SSF103473">
    <property type="entry name" value="MFS general substrate transporter"/>
    <property type="match status" value="1"/>
</dbReference>
<keyword evidence="4 7" id="KW-1133">Transmembrane helix</keyword>
<dbReference type="InterPro" id="IPR020846">
    <property type="entry name" value="MFS_dom"/>
</dbReference>
<feature type="transmembrane region" description="Helical" evidence="7">
    <location>
        <begin position="424"/>
        <end position="444"/>
    </location>
</feature>
<feature type="transmembrane region" description="Helical" evidence="7">
    <location>
        <begin position="562"/>
        <end position="581"/>
    </location>
</feature>
<evidence type="ECO:0000313" key="10">
    <source>
        <dbReference type="Proteomes" id="UP001600064"/>
    </source>
</evidence>
<feature type="transmembrane region" description="Helical" evidence="7">
    <location>
        <begin position="99"/>
        <end position="124"/>
    </location>
</feature>
<evidence type="ECO:0000256" key="2">
    <source>
        <dbReference type="ARBA" id="ARBA00022448"/>
    </source>
</evidence>
<evidence type="ECO:0000259" key="8">
    <source>
        <dbReference type="PROSITE" id="PS50850"/>
    </source>
</evidence>
<dbReference type="EMBL" id="JAZGUE010000005">
    <property type="protein sequence ID" value="KAL2266489.1"/>
    <property type="molecule type" value="Genomic_DNA"/>
</dbReference>
<evidence type="ECO:0000256" key="7">
    <source>
        <dbReference type="SAM" id="Phobius"/>
    </source>
</evidence>
<keyword evidence="5 7" id="KW-0472">Membrane</keyword>
<dbReference type="PROSITE" id="PS50850">
    <property type="entry name" value="MFS"/>
    <property type="match status" value="1"/>
</dbReference>
<sequence length="605" mass="62865">MAMVADRDLEAARSGVAAGSSASPSRAGSPPSSSSPSAANGLAAPTETTPLLLQDTASKPASSVTSVTSEAAGSAEPAAAGDEEETVLVPAAALSPARLWLTLGATYVGVFLGAVDSSIMATLSAPIASEFRSLSLLSWLATAYLVANAAFQPLSGRLTDIFGRGPGLVFSNAMFAAGNLACGLARDETGIIVGRVVAGVGGGGLMSISTFLASDLVPLKKRGVVQGVGNIVYGTGAMTGGVLGGFINDTSSWGWRMAFLIQVPIVVASGLLVWYLVDVPPKISDRSLIARVDFGGALLTVGSLVLLLLGLNAGGNIVPWSDPLVWTTIPLGCAMMVVLCWWETQAQQPIIPVRLLLHRTVFSACVCCFLCTMIMLMTLYYTPLYLQVLGHSATQAGVRILASSLGVSISSFGSGLVMKKTGRYVGLGVAAVATLVASTALMALTLDQHAPAWAPFATMLLLGLGYGGMLTVTLLACIAAVDHAHQAVVTSATYAFRSVGATLGVTAASAAYQNVLRARLWDRFGHLDGAAEEIARIRDDIGELARLPEGWYDGVIASFMEAFRSVWVMAFLLAVGGLVSVSRMQQHKLHSNLARQEEEEEEAGR</sequence>
<feature type="compositionally biased region" description="Basic and acidic residues" evidence="6">
    <location>
        <begin position="1"/>
        <end position="11"/>
    </location>
</feature>
<feature type="compositionally biased region" description="Low complexity" evidence="6">
    <location>
        <begin position="61"/>
        <end position="80"/>
    </location>
</feature>
<evidence type="ECO:0000256" key="3">
    <source>
        <dbReference type="ARBA" id="ARBA00022692"/>
    </source>
</evidence>
<keyword evidence="10" id="KW-1185">Reference proteome</keyword>
<dbReference type="Pfam" id="PF07690">
    <property type="entry name" value="MFS_1"/>
    <property type="match status" value="1"/>
</dbReference>
<evidence type="ECO:0000256" key="1">
    <source>
        <dbReference type="ARBA" id="ARBA00004127"/>
    </source>
</evidence>
<reference evidence="9 10" key="1">
    <citation type="journal article" date="2024" name="Commun. Biol.">
        <title>Comparative genomic analysis of thermophilic fungi reveals convergent evolutionary adaptations and gene losses.</title>
        <authorList>
            <person name="Steindorff A.S."/>
            <person name="Aguilar-Pontes M.V."/>
            <person name="Robinson A.J."/>
            <person name="Andreopoulos B."/>
            <person name="LaButti K."/>
            <person name="Kuo A."/>
            <person name="Mondo S."/>
            <person name="Riley R."/>
            <person name="Otillar R."/>
            <person name="Haridas S."/>
            <person name="Lipzen A."/>
            <person name="Grimwood J."/>
            <person name="Schmutz J."/>
            <person name="Clum A."/>
            <person name="Reid I.D."/>
            <person name="Moisan M.C."/>
            <person name="Butler G."/>
            <person name="Nguyen T.T.M."/>
            <person name="Dewar K."/>
            <person name="Conant G."/>
            <person name="Drula E."/>
            <person name="Henrissat B."/>
            <person name="Hansel C."/>
            <person name="Singer S."/>
            <person name="Hutchinson M.I."/>
            <person name="de Vries R.P."/>
            <person name="Natvig D.O."/>
            <person name="Powell A.J."/>
            <person name="Tsang A."/>
            <person name="Grigoriev I.V."/>
        </authorList>
    </citation>
    <scope>NUCLEOTIDE SEQUENCE [LARGE SCALE GENOMIC DNA]</scope>
    <source>
        <strain evidence="9 10">ATCC 22073</strain>
    </source>
</reference>
<feature type="transmembrane region" description="Helical" evidence="7">
    <location>
        <begin position="224"/>
        <end position="247"/>
    </location>
</feature>
<dbReference type="PANTHER" id="PTHR23501:SF191">
    <property type="entry name" value="VACUOLAR BASIC AMINO ACID TRANSPORTER 4"/>
    <property type="match status" value="1"/>
</dbReference>
<feature type="transmembrane region" description="Helical" evidence="7">
    <location>
        <begin position="456"/>
        <end position="482"/>
    </location>
</feature>
<feature type="region of interest" description="Disordered" evidence="6">
    <location>
        <begin position="1"/>
        <end position="82"/>
    </location>
</feature>
<feature type="transmembrane region" description="Helical" evidence="7">
    <location>
        <begin position="356"/>
        <end position="380"/>
    </location>
</feature>
<dbReference type="Proteomes" id="UP001600064">
    <property type="component" value="Unassembled WGS sequence"/>
</dbReference>
<evidence type="ECO:0000256" key="5">
    <source>
        <dbReference type="ARBA" id="ARBA00023136"/>
    </source>
</evidence>
<dbReference type="Gene3D" id="1.20.1250.20">
    <property type="entry name" value="MFS general substrate transporter like domains"/>
    <property type="match status" value="1"/>
</dbReference>
<comment type="caution">
    <text evidence="9">The sequence shown here is derived from an EMBL/GenBank/DDBJ whole genome shotgun (WGS) entry which is preliminary data.</text>
</comment>
<keyword evidence="3 7" id="KW-0812">Transmembrane</keyword>
<name>A0ABR4DA81_9PEZI</name>
<evidence type="ECO:0000256" key="4">
    <source>
        <dbReference type="ARBA" id="ARBA00022989"/>
    </source>
</evidence>
<feature type="transmembrane region" description="Helical" evidence="7">
    <location>
        <begin position="323"/>
        <end position="344"/>
    </location>
</feature>
<feature type="domain" description="Major facilitator superfamily (MFS) profile" evidence="8">
    <location>
        <begin position="102"/>
        <end position="588"/>
    </location>
</feature>
<feature type="transmembrane region" description="Helical" evidence="7">
    <location>
        <begin position="494"/>
        <end position="512"/>
    </location>
</feature>
<dbReference type="GeneID" id="98127130"/>
<keyword evidence="2" id="KW-0813">Transport</keyword>
<feature type="transmembrane region" description="Helical" evidence="7">
    <location>
        <begin position="288"/>
        <end position="311"/>
    </location>
</feature>
<feature type="transmembrane region" description="Helical" evidence="7">
    <location>
        <begin position="253"/>
        <end position="276"/>
    </location>
</feature>
<dbReference type="InterPro" id="IPR011701">
    <property type="entry name" value="MFS"/>
</dbReference>
<feature type="transmembrane region" description="Helical" evidence="7">
    <location>
        <begin position="400"/>
        <end position="417"/>
    </location>
</feature>
<comment type="subcellular location">
    <subcellularLocation>
        <location evidence="1">Endomembrane system</location>
        <topology evidence="1">Multi-pass membrane protein</topology>
    </subcellularLocation>
</comment>
<accession>A0ABR4DA81</accession>